<dbReference type="Pfam" id="PF00248">
    <property type="entry name" value="Aldo_ket_red"/>
    <property type="match status" value="1"/>
</dbReference>
<evidence type="ECO:0000256" key="3">
    <source>
        <dbReference type="ARBA" id="ARBA00023274"/>
    </source>
</evidence>
<keyword evidence="1" id="KW-0521">NADP</keyword>
<proteinExistence type="inferred from homology"/>
<dbReference type="GO" id="GO:0005840">
    <property type="term" value="C:ribosome"/>
    <property type="evidence" value="ECO:0007669"/>
    <property type="project" value="UniProtKB-KW"/>
</dbReference>
<dbReference type="PANTHER" id="PTHR43364:SF7">
    <property type="entry name" value="NADP-DEPENDENT OXIDOREDUCTASE DOMAIN-CONTAINING PROTEIN-RELATED"/>
    <property type="match status" value="1"/>
</dbReference>
<dbReference type="InterPro" id="IPR050523">
    <property type="entry name" value="AKR_Detox_Biosynth"/>
</dbReference>
<dbReference type="Pfam" id="PF04758">
    <property type="entry name" value="Ribosomal_S30"/>
    <property type="match status" value="1"/>
</dbReference>
<dbReference type="SUPFAM" id="SSF51430">
    <property type="entry name" value="NAD(P)-linked oxidoreductase"/>
    <property type="match status" value="1"/>
</dbReference>
<organism evidence="7 8">
    <name type="scientific">Trametes cubensis</name>
    <dbReference type="NCBI Taxonomy" id="1111947"/>
    <lineage>
        <taxon>Eukaryota</taxon>
        <taxon>Fungi</taxon>
        <taxon>Dikarya</taxon>
        <taxon>Basidiomycota</taxon>
        <taxon>Agaricomycotina</taxon>
        <taxon>Agaricomycetes</taxon>
        <taxon>Polyporales</taxon>
        <taxon>Polyporaceae</taxon>
        <taxon>Trametes</taxon>
    </lineage>
</organism>
<dbReference type="EMBL" id="JAPEVG010000159">
    <property type="protein sequence ID" value="KAJ8475436.1"/>
    <property type="molecule type" value="Genomic_DNA"/>
</dbReference>
<dbReference type="AlphaFoldDB" id="A0AAD7XAZ7"/>
<keyword evidence="3" id="KW-0687">Ribonucleoprotein</keyword>
<feature type="region of interest" description="Disordered" evidence="5">
    <location>
        <begin position="383"/>
        <end position="406"/>
    </location>
</feature>
<dbReference type="GO" id="GO:0003735">
    <property type="term" value="F:structural constituent of ribosome"/>
    <property type="evidence" value="ECO:0007669"/>
    <property type="project" value="InterPro"/>
</dbReference>
<dbReference type="InterPro" id="IPR023210">
    <property type="entry name" value="NADP_OxRdtase_dom"/>
</dbReference>
<dbReference type="InterPro" id="IPR006846">
    <property type="entry name" value="Ribosomal_eS30"/>
</dbReference>
<sequence>MSTPQQTKPAFWQPAPPPATKLGRYRQLAPIAGVHVSPICLGAMSIGDKWEQYGMGAMNKESSFKLLDAFYAAGGNFIDTANNYQDESSEEFLGEWMELRGIRDQMVIATKYTTNFKRGATDIPQKTHYTGNNIKALHISVEASLKKLRTNYIDILYVHWWDFDTTMEEVMNGLHNLVVAGKVLYLGISDTPAWIVSKANLYARLMGKTPFVIYQGAWSILQRDFEREIIPMARSEGLALAPWNVLAAGRIRTDEEEERRRQTGEKGRTISRPNWERSEDEKKVCKALEEVAKQVGAKSIQAVAIAYVMQKTPYVFPIIGGRKVEQLEANIEALDVALSEEQIKYLEGILPFDPGFPTTMIGDGTEYNRMFVSAVHGSLARAGKVKSQTPKVEKQEKKKTPKGRAKKRMLYNRRFVNVTTLPGGKRRMNANPEK</sequence>
<evidence type="ECO:0000313" key="8">
    <source>
        <dbReference type="Proteomes" id="UP001215151"/>
    </source>
</evidence>
<evidence type="ECO:0000259" key="6">
    <source>
        <dbReference type="Pfam" id="PF00248"/>
    </source>
</evidence>
<protein>
    <recommendedName>
        <fullName evidence="6">NADP-dependent oxidoreductase domain-containing protein</fullName>
    </recommendedName>
</protein>
<evidence type="ECO:0000313" key="7">
    <source>
        <dbReference type="EMBL" id="KAJ8475436.1"/>
    </source>
</evidence>
<keyword evidence="2" id="KW-0689">Ribosomal protein</keyword>
<comment type="caution">
    <text evidence="7">The sequence shown here is derived from an EMBL/GenBank/DDBJ whole genome shotgun (WGS) entry which is preliminary data.</text>
</comment>
<dbReference type="PANTHER" id="PTHR43364">
    <property type="entry name" value="NADH-SPECIFIC METHYLGLYOXAL REDUCTASE-RELATED"/>
    <property type="match status" value="1"/>
</dbReference>
<accession>A0AAD7XAZ7</accession>
<dbReference type="InterPro" id="IPR036812">
    <property type="entry name" value="NAD(P)_OxRdtase_dom_sf"/>
</dbReference>
<keyword evidence="8" id="KW-1185">Reference proteome</keyword>
<dbReference type="GO" id="GO:1990904">
    <property type="term" value="C:ribonucleoprotein complex"/>
    <property type="evidence" value="ECO:0007669"/>
    <property type="project" value="UniProtKB-KW"/>
</dbReference>
<evidence type="ECO:0000256" key="5">
    <source>
        <dbReference type="SAM" id="MobiDB-lite"/>
    </source>
</evidence>
<name>A0AAD7XAZ7_9APHY</name>
<evidence type="ECO:0000256" key="4">
    <source>
        <dbReference type="ARBA" id="ARBA00038157"/>
    </source>
</evidence>
<dbReference type="Gene3D" id="3.20.20.100">
    <property type="entry name" value="NADP-dependent oxidoreductase domain"/>
    <property type="match status" value="1"/>
</dbReference>
<evidence type="ECO:0000256" key="1">
    <source>
        <dbReference type="ARBA" id="ARBA00022857"/>
    </source>
</evidence>
<gene>
    <name evidence="7" type="ORF">ONZ51_g6544</name>
</gene>
<reference evidence="7" key="1">
    <citation type="submission" date="2022-11" db="EMBL/GenBank/DDBJ databases">
        <title>Genome Sequence of Cubamyces cubensis.</title>
        <authorList>
            <person name="Buettner E."/>
        </authorList>
    </citation>
    <scope>NUCLEOTIDE SEQUENCE</scope>
    <source>
        <strain evidence="7">MPL-01</strain>
    </source>
</reference>
<evidence type="ECO:0000256" key="2">
    <source>
        <dbReference type="ARBA" id="ARBA00022980"/>
    </source>
</evidence>
<dbReference type="GO" id="GO:0006412">
    <property type="term" value="P:translation"/>
    <property type="evidence" value="ECO:0007669"/>
    <property type="project" value="InterPro"/>
</dbReference>
<feature type="domain" description="NADP-dependent oxidoreductase" evidence="6">
    <location>
        <begin position="38"/>
        <end position="349"/>
    </location>
</feature>
<dbReference type="Proteomes" id="UP001215151">
    <property type="component" value="Unassembled WGS sequence"/>
</dbReference>
<comment type="similarity">
    <text evidence="4">Belongs to the aldo/keto reductase family. Aldo/keto reductase 2 subfamily.</text>
</comment>